<evidence type="ECO:0000313" key="11">
    <source>
        <dbReference type="Proteomes" id="UP000712527"/>
    </source>
</evidence>
<sequence length="358" mass="37231">MEGSNTVPRELTHPVSVGGVQVGGGAPVSVQSMCTTDTADAEATLAQIGRLADAGCEIVRVAVPSAGVLDGFERICAASPLPVVADIHFDHRLAIEACRRGAAALRVNPGNIGSWERVDAVIDEAGAAGIPIRIGVNAGSLDPAFAEREDLTQVEKLVGSASSFVEHFRERGFADVVLSAKAHGVLTTVEVNRALSRELPEVPLHVGVTEAGTARQGTVKNAAAVGALLMEGIGDTMRLSLTADPVEEVNVAWDLLSAVDLRRLRPELVSCPTCGRCQWDLMGVAAEVERRLADVRAPITVAVMGCVVNGPGEAAGADIGLAGGRGQALLFAGGEPLRKVSEADAVDELFAEIKRRFS</sequence>
<dbReference type="PIRSF" id="PIRSF004640">
    <property type="entry name" value="IspG"/>
    <property type="match status" value="1"/>
</dbReference>
<dbReference type="InterPro" id="IPR036849">
    <property type="entry name" value="Enolase-like_C_sf"/>
</dbReference>
<feature type="binding site" evidence="7">
    <location>
        <position position="274"/>
    </location>
    <ligand>
        <name>[4Fe-4S] cluster</name>
        <dbReference type="ChEBI" id="CHEBI:49883"/>
    </ligand>
</feature>
<dbReference type="Gene3D" id="3.20.20.20">
    <property type="entry name" value="Dihydropteroate synthase-like"/>
    <property type="match status" value="1"/>
</dbReference>
<evidence type="ECO:0000256" key="3">
    <source>
        <dbReference type="ARBA" id="ARBA00023002"/>
    </source>
</evidence>
<comment type="pathway">
    <text evidence="7">Isoprenoid biosynthesis; isopentenyl diphosphate biosynthesis via DXP pathway; isopentenyl diphosphate from 1-deoxy-D-xylulose 5-phosphate: step 5/6.</text>
</comment>
<feature type="domain" description="IspG TIM-barrel" evidence="8">
    <location>
        <begin position="12"/>
        <end position="253"/>
    </location>
</feature>
<comment type="catalytic activity">
    <reaction evidence="7">
        <text>(2E)-4-hydroxy-3-methylbut-2-enyl diphosphate + oxidized [flavodoxin] + H2O + 2 H(+) = 2-C-methyl-D-erythritol 2,4-cyclic diphosphate + reduced [flavodoxin]</text>
        <dbReference type="Rhea" id="RHEA:43604"/>
        <dbReference type="Rhea" id="RHEA-COMP:10622"/>
        <dbReference type="Rhea" id="RHEA-COMP:10623"/>
        <dbReference type="ChEBI" id="CHEBI:15377"/>
        <dbReference type="ChEBI" id="CHEBI:15378"/>
        <dbReference type="ChEBI" id="CHEBI:57618"/>
        <dbReference type="ChEBI" id="CHEBI:58210"/>
        <dbReference type="ChEBI" id="CHEBI:58483"/>
        <dbReference type="ChEBI" id="CHEBI:128753"/>
        <dbReference type="EC" id="1.17.7.3"/>
    </reaction>
</comment>
<feature type="binding site" evidence="7">
    <location>
        <position position="306"/>
    </location>
    <ligand>
        <name>[4Fe-4S] cluster</name>
        <dbReference type="ChEBI" id="CHEBI:49883"/>
    </ligand>
</feature>
<keyword evidence="5 7" id="KW-0411">Iron-sulfur</keyword>
<comment type="cofactor">
    <cofactor evidence="7">
        <name>[4Fe-4S] cluster</name>
        <dbReference type="ChEBI" id="CHEBI:49883"/>
    </cofactor>
    <text evidence="7">Binds 1 [4Fe-4S] cluster.</text>
</comment>
<dbReference type="InterPro" id="IPR058579">
    <property type="entry name" value="IspG_C"/>
</dbReference>
<comment type="caution">
    <text evidence="10">The sequence shown here is derived from an EMBL/GenBank/DDBJ whole genome shotgun (WGS) entry which is preliminary data.</text>
</comment>
<keyword evidence="4 7" id="KW-0408">Iron</keyword>
<feature type="domain" description="IspG C-terminal" evidence="9">
    <location>
        <begin position="267"/>
        <end position="354"/>
    </location>
</feature>
<feature type="binding site" evidence="7">
    <location>
        <position position="271"/>
    </location>
    <ligand>
        <name>[4Fe-4S] cluster</name>
        <dbReference type="ChEBI" id="CHEBI:49883"/>
    </ligand>
</feature>
<dbReference type="Pfam" id="PF04551">
    <property type="entry name" value="GcpE"/>
    <property type="match status" value="1"/>
</dbReference>
<reference evidence="10 11" key="1">
    <citation type="journal article" date="2021" name="Sci. Rep.">
        <title>The distribution of antibiotic resistance genes in chicken gut microbiota commensals.</title>
        <authorList>
            <person name="Juricova H."/>
            <person name="Matiasovicova J."/>
            <person name="Kubasova T."/>
            <person name="Cejkova D."/>
            <person name="Rychlik I."/>
        </authorList>
    </citation>
    <scope>NUCLEOTIDE SEQUENCE [LARGE SCALE GENOMIC DNA]</scope>
    <source>
        <strain evidence="10 11">An794</strain>
    </source>
</reference>
<dbReference type="SUPFAM" id="SSF51604">
    <property type="entry name" value="Enolase C-terminal domain-like"/>
    <property type="match status" value="1"/>
</dbReference>
<keyword evidence="3 7" id="KW-0560">Oxidoreductase</keyword>
<dbReference type="InterPro" id="IPR045854">
    <property type="entry name" value="NO2/SO3_Rdtase_4Fe4S_sf"/>
</dbReference>
<dbReference type="EMBL" id="JACSNQ010000001">
    <property type="protein sequence ID" value="MBM6774131.1"/>
    <property type="molecule type" value="Genomic_DNA"/>
</dbReference>
<dbReference type="GO" id="GO:0046429">
    <property type="term" value="F:4-hydroxy-3-methylbut-2-en-1-yl diphosphate synthase activity (ferredoxin)"/>
    <property type="evidence" value="ECO:0007669"/>
    <property type="project" value="UniProtKB-EC"/>
</dbReference>
<dbReference type="EC" id="1.17.7.3" evidence="7"/>
<accession>A0ABS2EZH2</accession>
<keyword evidence="6 7" id="KW-0414">Isoprene biosynthesis</keyword>
<evidence type="ECO:0000256" key="4">
    <source>
        <dbReference type="ARBA" id="ARBA00023004"/>
    </source>
</evidence>
<dbReference type="SUPFAM" id="SSF56014">
    <property type="entry name" value="Nitrite and sulphite reductase 4Fe-4S domain-like"/>
    <property type="match status" value="1"/>
</dbReference>
<dbReference type="RefSeq" id="WP_204792476.1">
    <property type="nucleotide sequence ID" value="NZ_JACSNQ010000001.1"/>
</dbReference>
<evidence type="ECO:0000256" key="1">
    <source>
        <dbReference type="ARBA" id="ARBA00022485"/>
    </source>
</evidence>
<evidence type="ECO:0000256" key="2">
    <source>
        <dbReference type="ARBA" id="ARBA00022723"/>
    </source>
</evidence>
<evidence type="ECO:0000259" key="8">
    <source>
        <dbReference type="Pfam" id="PF04551"/>
    </source>
</evidence>
<evidence type="ECO:0000313" key="10">
    <source>
        <dbReference type="EMBL" id="MBM6774131.1"/>
    </source>
</evidence>
<dbReference type="InterPro" id="IPR016425">
    <property type="entry name" value="IspG_bac"/>
</dbReference>
<dbReference type="Gene3D" id="3.30.413.10">
    <property type="entry name" value="Sulfite Reductase Hemoprotein, domain 1"/>
    <property type="match status" value="1"/>
</dbReference>
<gene>
    <name evidence="7 10" type="primary">ispG</name>
    <name evidence="10" type="synonym">gcpE</name>
    <name evidence="10" type="ORF">H9X80_00965</name>
</gene>
<keyword evidence="2 7" id="KW-0479">Metal-binding</keyword>
<evidence type="ECO:0000256" key="5">
    <source>
        <dbReference type="ARBA" id="ARBA00023014"/>
    </source>
</evidence>
<evidence type="ECO:0000259" key="9">
    <source>
        <dbReference type="Pfam" id="PF26540"/>
    </source>
</evidence>
<dbReference type="NCBIfam" id="NF001540">
    <property type="entry name" value="PRK00366.1"/>
    <property type="match status" value="1"/>
</dbReference>
<keyword evidence="1 7" id="KW-0004">4Fe-4S</keyword>
<dbReference type="InterPro" id="IPR004588">
    <property type="entry name" value="IspG_bac-typ"/>
</dbReference>
<dbReference type="InterPro" id="IPR058578">
    <property type="entry name" value="IspG_TIM"/>
</dbReference>
<dbReference type="InterPro" id="IPR011005">
    <property type="entry name" value="Dihydropteroate_synth-like_sf"/>
</dbReference>
<organism evidence="10 11">
    <name type="scientific">Olsenella profusa</name>
    <dbReference type="NCBI Taxonomy" id="138595"/>
    <lineage>
        <taxon>Bacteria</taxon>
        <taxon>Bacillati</taxon>
        <taxon>Actinomycetota</taxon>
        <taxon>Coriobacteriia</taxon>
        <taxon>Coriobacteriales</taxon>
        <taxon>Atopobiaceae</taxon>
        <taxon>Olsenella</taxon>
    </lineage>
</organism>
<dbReference type="Proteomes" id="UP000712527">
    <property type="component" value="Unassembled WGS sequence"/>
</dbReference>
<dbReference type="PANTHER" id="PTHR30454:SF0">
    <property type="entry name" value="4-HYDROXY-3-METHYLBUT-2-EN-1-YL DIPHOSPHATE SYNTHASE (FERREDOXIN), CHLOROPLASTIC"/>
    <property type="match status" value="1"/>
</dbReference>
<comment type="similarity">
    <text evidence="7">Belongs to the IspG family.</text>
</comment>
<dbReference type="NCBIfam" id="TIGR00612">
    <property type="entry name" value="ispG_gcpE"/>
    <property type="match status" value="1"/>
</dbReference>
<protein>
    <recommendedName>
        <fullName evidence="7">4-hydroxy-3-methylbut-2-en-1-yl diphosphate synthase (flavodoxin)</fullName>
        <ecNumber evidence="7">1.17.7.3</ecNumber>
    </recommendedName>
    <alternativeName>
        <fullName evidence="7">1-hydroxy-2-methyl-2-(E)-butenyl 4-diphosphate synthase</fullName>
    </alternativeName>
</protein>
<comment type="function">
    <text evidence="7">Converts 2C-methyl-D-erythritol 2,4-cyclodiphosphate (ME-2,4cPP) into 1-hydroxy-2-methyl-2-(E)-butenyl 4-diphosphate.</text>
</comment>
<evidence type="ECO:0000256" key="7">
    <source>
        <dbReference type="HAMAP-Rule" id="MF_00159"/>
    </source>
</evidence>
<name>A0ABS2EZH2_9ACTN</name>
<dbReference type="Pfam" id="PF26540">
    <property type="entry name" value="GcpE_C"/>
    <property type="match status" value="1"/>
</dbReference>
<evidence type="ECO:0000256" key="6">
    <source>
        <dbReference type="ARBA" id="ARBA00023229"/>
    </source>
</evidence>
<dbReference type="HAMAP" id="MF_00159">
    <property type="entry name" value="IspG"/>
    <property type="match status" value="1"/>
</dbReference>
<proteinExistence type="inferred from homology"/>
<feature type="binding site" evidence="7">
    <location>
        <position position="313"/>
    </location>
    <ligand>
        <name>[4Fe-4S] cluster</name>
        <dbReference type="ChEBI" id="CHEBI:49883"/>
    </ligand>
</feature>
<keyword evidence="11" id="KW-1185">Reference proteome</keyword>
<dbReference type="PANTHER" id="PTHR30454">
    <property type="entry name" value="4-HYDROXY-3-METHYLBUT-2-EN-1-YL DIPHOSPHATE SYNTHASE"/>
    <property type="match status" value="1"/>
</dbReference>